<evidence type="ECO:0000256" key="6">
    <source>
        <dbReference type="SAM" id="MobiDB-lite"/>
    </source>
</evidence>
<keyword evidence="2 5" id="KW-0378">Hydrolase</keyword>
<dbReference type="Proteomes" id="UP001530400">
    <property type="component" value="Unassembled WGS sequence"/>
</dbReference>
<dbReference type="Gene3D" id="3.30.60.10">
    <property type="entry name" value="Endochitinase-like"/>
    <property type="match status" value="3"/>
</dbReference>
<sequence length="908" mass="97635">MKRVAVSIAALLLAASSVGSQPANGNYCGSTWMDAVSRCAMSCPTGAPSECIGGETCFAGTPCLEPVPETPPPVPSPQVTGGNGGTCGDGQVGNAICPVDGECCSFYGYCGTSAVHCDNQAVASAPVESATSPSTGGAAPSIFGTCGDGNVGNGICVNNNECCSMYGFCGTSEEHCSDKVSDFGPDFSASYSTSTQASVPAAPPIESFSGWSQTETASQVPAEPPVESYPGTSPTTSEYSVSQEATPQVPAAPPIESYPGISPTTSQYSVSQEVTPQVPAASPSEGFPVTNTHQQTTPMTSQIETTQVEEGTCGSGSIGNAICANPQECCSAYGFCGTSLEHCTNKAGSSGSDVSMPAEQQIAEQKYNTQSTVPADQQQQQQQYTSESAEQQYTPQVPPLSTSQVTSPAATPTQNQVGSSEQAFQQTELYQPVAPHGTDKKIIGYYAGWQWYDRDKIADPKNIDFRKVQRVNYAFFQPDAQGNIFGTDRWGDPQLLFGPYTEKLMGGIQRCSYDGPDEVNCAYHEHGKGIINLAHQAGAEVYPSIGGWTLSDHFPGLSSNPTSRDNFAKKCAEIVDYYGFDGIDVDWEYPGYSEHSGTPADKVNFTKMLQAIRAALDLLTKTTGKVYGLTAALPCNPQHIGNIELPNLLNTLTEWNLMSYDFHGAWDQVTGVDSPLYPQGFGNDEFSIDRCVKKYMDLGVPSEKLNVGLPFYGRSFKYATGLNQPHGGNDVANWPDDDGTPQYFNIYAKLPQMIQARDNKSKTQYAYTSRIEQPGSELPEGLVSFDDERAICDKVHYAQQHKMGGFIIWELSGDILPDLRTPLLDITNKKLANPAFECCLLHSQAECDLEKEESINSYNTTDFNGFDGYNWVEQNYMDETKNGGSASRALWLCFLLPCLAPLLINAFL</sequence>
<dbReference type="CDD" id="cd00035">
    <property type="entry name" value="ChtBD1"/>
    <property type="match status" value="3"/>
</dbReference>
<evidence type="ECO:0000313" key="10">
    <source>
        <dbReference type="EMBL" id="KAL3768546.1"/>
    </source>
</evidence>
<keyword evidence="11" id="KW-1185">Reference proteome</keyword>
<feature type="compositionally biased region" description="Polar residues" evidence="6">
    <location>
        <begin position="384"/>
        <end position="422"/>
    </location>
</feature>
<feature type="compositionally biased region" description="Polar residues" evidence="6">
    <location>
        <begin position="289"/>
        <end position="301"/>
    </location>
</feature>
<dbReference type="InterPro" id="IPR029070">
    <property type="entry name" value="Chitinase_insertion_sf"/>
</dbReference>
<dbReference type="InterPro" id="IPR001223">
    <property type="entry name" value="Glyco_hydro18_cat"/>
</dbReference>
<evidence type="ECO:0000259" key="9">
    <source>
        <dbReference type="PROSITE" id="PS51910"/>
    </source>
</evidence>
<dbReference type="SMART" id="SM00270">
    <property type="entry name" value="ChtBD1"/>
    <property type="match status" value="3"/>
</dbReference>
<dbReference type="InterPro" id="IPR017853">
    <property type="entry name" value="GH"/>
</dbReference>
<feature type="region of interest" description="Disordered" evidence="6">
    <location>
        <begin position="191"/>
        <end position="301"/>
    </location>
</feature>
<feature type="compositionally biased region" description="Polar residues" evidence="6">
    <location>
        <begin position="230"/>
        <end position="246"/>
    </location>
</feature>
<dbReference type="PANTHER" id="PTHR11177">
    <property type="entry name" value="CHITINASE"/>
    <property type="match status" value="1"/>
</dbReference>
<dbReference type="EMBL" id="JALLPJ020001345">
    <property type="protein sequence ID" value="KAL3768546.1"/>
    <property type="molecule type" value="Genomic_DNA"/>
</dbReference>
<evidence type="ECO:0000256" key="2">
    <source>
        <dbReference type="ARBA" id="ARBA00022801"/>
    </source>
</evidence>
<feature type="disulfide bond" evidence="4">
    <location>
        <begin position="103"/>
        <end position="117"/>
    </location>
</feature>
<dbReference type="AlphaFoldDB" id="A0ABD3N2V3"/>
<feature type="region of interest" description="Disordered" evidence="6">
    <location>
        <begin position="366"/>
        <end position="422"/>
    </location>
</feature>
<dbReference type="PROSITE" id="PS01095">
    <property type="entry name" value="GH18_1"/>
    <property type="match status" value="1"/>
</dbReference>
<dbReference type="SUPFAM" id="SSF57016">
    <property type="entry name" value="Plant lectins/antimicrobial peptides"/>
    <property type="match status" value="2"/>
</dbReference>
<dbReference type="GO" id="GO:0016798">
    <property type="term" value="F:hydrolase activity, acting on glycosyl bonds"/>
    <property type="evidence" value="ECO:0007669"/>
    <property type="project" value="UniProtKB-KW"/>
</dbReference>
<evidence type="ECO:0000256" key="3">
    <source>
        <dbReference type="ARBA" id="ARBA00023295"/>
    </source>
</evidence>
<dbReference type="GO" id="GO:0008061">
    <property type="term" value="F:chitin binding"/>
    <property type="evidence" value="ECO:0007669"/>
    <property type="project" value="UniProtKB-UniRule"/>
</dbReference>
<gene>
    <name evidence="10" type="ORF">ACHAWO_011501</name>
</gene>
<dbReference type="PANTHER" id="PTHR11177:SF317">
    <property type="entry name" value="CHITINASE 12-RELATED"/>
    <property type="match status" value="1"/>
</dbReference>
<keyword evidence="3 5" id="KW-0326">Glycosidase</keyword>
<keyword evidence="7" id="KW-0732">Signal</keyword>
<feature type="signal peptide" evidence="7">
    <location>
        <begin position="1"/>
        <end position="20"/>
    </location>
</feature>
<protein>
    <recommendedName>
        <fullName evidence="12">Chitinase</fullName>
    </recommendedName>
</protein>
<evidence type="ECO:0000313" key="11">
    <source>
        <dbReference type="Proteomes" id="UP001530400"/>
    </source>
</evidence>
<dbReference type="InterPro" id="IPR050314">
    <property type="entry name" value="Glycosyl_Hydrlase_18"/>
</dbReference>
<evidence type="ECO:0000256" key="1">
    <source>
        <dbReference type="ARBA" id="ARBA00022669"/>
    </source>
</evidence>
<dbReference type="Gene3D" id="3.20.20.80">
    <property type="entry name" value="Glycosidases"/>
    <property type="match status" value="1"/>
</dbReference>
<feature type="domain" description="GH18" evidence="9">
    <location>
        <begin position="440"/>
        <end position="834"/>
    </location>
</feature>
<dbReference type="Pfam" id="PF00187">
    <property type="entry name" value="Chitin_bind_1"/>
    <property type="match status" value="1"/>
</dbReference>
<dbReference type="PROSITE" id="PS51910">
    <property type="entry name" value="GH18_2"/>
    <property type="match status" value="1"/>
</dbReference>
<feature type="compositionally biased region" description="Polar residues" evidence="6">
    <location>
        <begin position="262"/>
        <end position="275"/>
    </location>
</feature>
<reference evidence="10 11" key="1">
    <citation type="submission" date="2024-10" db="EMBL/GenBank/DDBJ databases">
        <title>Updated reference genomes for cyclostephanoid diatoms.</title>
        <authorList>
            <person name="Roberts W.R."/>
            <person name="Alverson A.J."/>
        </authorList>
    </citation>
    <scope>NUCLEOTIDE SEQUENCE [LARGE SCALE GENOMIC DNA]</scope>
    <source>
        <strain evidence="10 11">AJA010-31</strain>
    </source>
</reference>
<dbReference type="PROSITE" id="PS50941">
    <property type="entry name" value="CHIT_BIND_I_2"/>
    <property type="match status" value="2"/>
</dbReference>
<proteinExistence type="predicted"/>
<evidence type="ECO:0000256" key="7">
    <source>
        <dbReference type="SAM" id="SignalP"/>
    </source>
</evidence>
<evidence type="ECO:0008006" key="12">
    <source>
        <dbReference type="Google" id="ProtNLM"/>
    </source>
</evidence>
<feature type="compositionally biased region" description="Polar residues" evidence="6">
    <location>
        <begin position="209"/>
        <end position="219"/>
    </location>
</feature>
<dbReference type="Pfam" id="PF00704">
    <property type="entry name" value="Glyco_hydro_18"/>
    <property type="match status" value="1"/>
</dbReference>
<comment type="caution">
    <text evidence="10">The sequence shown here is derived from an EMBL/GenBank/DDBJ whole genome shotgun (WGS) entry which is preliminary data.</text>
</comment>
<dbReference type="InterPro" id="IPR011583">
    <property type="entry name" value="Chitinase_II/V-like_cat"/>
</dbReference>
<feature type="domain" description="Chitin-binding type-1" evidence="8">
    <location>
        <begin position="84"/>
        <end position="148"/>
    </location>
</feature>
<comment type="caution">
    <text evidence="4">Lacks conserved residue(s) required for the propagation of feature annotation.</text>
</comment>
<feature type="domain" description="Chitin-binding type-1" evidence="8">
    <location>
        <begin position="310"/>
        <end position="356"/>
    </location>
</feature>
<feature type="disulfide bond" evidence="4">
    <location>
        <begin position="329"/>
        <end position="343"/>
    </location>
</feature>
<dbReference type="InterPro" id="IPR001002">
    <property type="entry name" value="Chitin-bd_1"/>
</dbReference>
<dbReference type="SUPFAM" id="SSF51445">
    <property type="entry name" value="(Trans)glycosidases"/>
    <property type="match status" value="1"/>
</dbReference>
<dbReference type="SMART" id="SM00636">
    <property type="entry name" value="Glyco_18"/>
    <property type="match status" value="1"/>
</dbReference>
<dbReference type="InterPro" id="IPR001579">
    <property type="entry name" value="Glyco_hydro_18_chit_AS"/>
</dbReference>
<name>A0ABD3N2V3_9STRA</name>
<accession>A0ABD3N2V3</accession>
<keyword evidence="4" id="KW-1015">Disulfide bond</keyword>
<evidence type="ECO:0000256" key="4">
    <source>
        <dbReference type="PROSITE-ProRule" id="PRU00261"/>
    </source>
</evidence>
<evidence type="ECO:0000259" key="8">
    <source>
        <dbReference type="PROSITE" id="PS50941"/>
    </source>
</evidence>
<feature type="compositionally biased region" description="Polar residues" evidence="6">
    <location>
        <begin position="366"/>
        <end position="376"/>
    </location>
</feature>
<evidence type="ECO:0000256" key="5">
    <source>
        <dbReference type="RuleBase" id="RU000489"/>
    </source>
</evidence>
<organism evidence="10 11">
    <name type="scientific">Cyclotella atomus</name>
    <dbReference type="NCBI Taxonomy" id="382360"/>
    <lineage>
        <taxon>Eukaryota</taxon>
        <taxon>Sar</taxon>
        <taxon>Stramenopiles</taxon>
        <taxon>Ochrophyta</taxon>
        <taxon>Bacillariophyta</taxon>
        <taxon>Coscinodiscophyceae</taxon>
        <taxon>Thalassiosirophycidae</taxon>
        <taxon>Stephanodiscales</taxon>
        <taxon>Stephanodiscaceae</taxon>
        <taxon>Cyclotella</taxon>
    </lineage>
</organism>
<keyword evidence="1 4" id="KW-0147">Chitin-binding</keyword>
<dbReference type="Gene3D" id="3.10.50.10">
    <property type="match status" value="1"/>
</dbReference>
<dbReference type="InterPro" id="IPR036861">
    <property type="entry name" value="Endochitinase-like_sf"/>
</dbReference>
<feature type="chain" id="PRO_5044799773" description="Chitinase" evidence="7">
    <location>
        <begin position="21"/>
        <end position="908"/>
    </location>
</feature>